<proteinExistence type="predicted"/>
<organism evidence="3 4">
    <name type="scientific">Frankliniella fusca</name>
    <dbReference type="NCBI Taxonomy" id="407009"/>
    <lineage>
        <taxon>Eukaryota</taxon>
        <taxon>Metazoa</taxon>
        <taxon>Ecdysozoa</taxon>
        <taxon>Arthropoda</taxon>
        <taxon>Hexapoda</taxon>
        <taxon>Insecta</taxon>
        <taxon>Pterygota</taxon>
        <taxon>Neoptera</taxon>
        <taxon>Paraneoptera</taxon>
        <taxon>Thysanoptera</taxon>
        <taxon>Terebrantia</taxon>
        <taxon>Thripoidea</taxon>
        <taxon>Thripidae</taxon>
        <taxon>Frankliniella</taxon>
    </lineage>
</organism>
<reference evidence="3" key="1">
    <citation type="submission" date="2021-07" db="EMBL/GenBank/DDBJ databases">
        <authorList>
            <person name="Catto M.A."/>
            <person name="Jacobson A."/>
            <person name="Kennedy G."/>
            <person name="Labadie P."/>
            <person name="Hunt B.G."/>
            <person name="Srinivasan R."/>
        </authorList>
    </citation>
    <scope>NUCLEOTIDE SEQUENCE</scope>
    <source>
        <strain evidence="3">PL_HMW_Pooled</strain>
        <tissue evidence="3">Head</tissue>
    </source>
</reference>
<feature type="region of interest" description="Disordered" evidence="1">
    <location>
        <begin position="1"/>
        <end position="128"/>
    </location>
</feature>
<feature type="transmembrane region" description="Helical" evidence="2">
    <location>
        <begin position="594"/>
        <end position="613"/>
    </location>
</feature>
<feature type="compositionally biased region" description="Polar residues" evidence="1">
    <location>
        <begin position="417"/>
        <end position="430"/>
    </location>
</feature>
<protein>
    <submittedName>
        <fullName evidence="3">Membralin</fullName>
    </submittedName>
</protein>
<evidence type="ECO:0000313" key="3">
    <source>
        <dbReference type="EMBL" id="KAK3914039.1"/>
    </source>
</evidence>
<dbReference type="PANTHER" id="PTHR21650:SF4">
    <property type="entry name" value="MEMBRALIN"/>
    <property type="match status" value="1"/>
</dbReference>
<dbReference type="Pfam" id="PF09746">
    <property type="entry name" value="Membralin"/>
    <property type="match status" value="2"/>
</dbReference>
<feature type="transmembrane region" description="Helical" evidence="2">
    <location>
        <begin position="258"/>
        <end position="281"/>
    </location>
</feature>
<feature type="region of interest" description="Disordered" evidence="1">
    <location>
        <begin position="837"/>
        <end position="972"/>
    </location>
</feature>
<evidence type="ECO:0000256" key="2">
    <source>
        <dbReference type="SAM" id="Phobius"/>
    </source>
</evidence>
<dbReference type="PANTHER" id="PTHR21650">
    <property type="entry name" value="MEMBRALIN/KINETOCHORE PROTEIN NUF2"/>
    <property type="match status" value="1"/>
</dbReference>
<keyword evidence="2" id="KW-0812">Transmembrane</keyword>
<dbReference type="GO" id="GO:0034976">
    <property type="term" value="P:response to endoplasmic reticulum stress"/>
    <property type="evidence" value="ECO:0007669"/>
    <property type="project" value="TreeGrafter"/>
</dbReference>
<feature type="region of interest" description="Disordered" evidence="1">
    <location>
        <begin position="772"/>
        <end position="796"/>
    </location>
</feature>
<dbReference type="AlphaFoldDB" id="A0AAE1H3E3"/>
<evidence type="ECO:0000256" key="1">
    <source>
        <dbReference type="SAM" id="MobiDB-lite"/>
    </source>
</evidence>
<feature type="transmembrane region" description="Helical" evidence="2">
    <location>
        <begin position="666"/>
        <end position="683"/>
    </location>
</feature>
<dbReference type="GO" id="GO:1904294">
    <property type="term" value="P:positive regulation of ERAD pathway"/>
    <property type="evidence" value="ECO:0007669"/>
    <property type="project" value="TreeGrafter"/>
</dbReference>
<keyword evidence="2" id="KW-1133">Transmembrane helix</keyword>
<feature type="compositionally biased region" description="Low complexity" evidence="1">
    <location>
        <begin position="837"/>
        <end position="847"/>
    </location>
</feature>
<name>A0AAE1H3E3_9NEOP</name>
<feature type="compositionally biased region" description="Polar residues" evidence="1">
    <location>
        <begin position="947"/>
        <end position="972"/>
    </location>
</feature>
<feature type="transmembrane region" description="Helical" evidence="2">
    <location>
        <begin position="633"/>
        <end position="654"/>
    </location>
</feature>
<dbReference type="Proteomes" id="UP001219518">
    <property type="component" value="Unassembled WGS sequence"/>
</dbReference>
<feature type="compositionally biased region" description="Basic and acidic residues" evidence="1">
    <location>
        <begin position="431"/>
        <end position="440"/>
    </location>
</feature>
<evidence type="ECO:0000313" key="4">
    <source>
        <dbReference type="Proteomes" id="UP001219518"/>
    </source>
</evidence>
<reference evidence="3" key="2">
    <citation type="journal article" date="2023" name="BMC Genomics">
        <title>Pest status, molecular evolution, and epigenetic factors derived from the genome assembly of Frankliniella fusca, a thysanopteran phytovirus vector.</title>
        <authorList>
            <person name="Catto M.A."/>
            <person name="Labadie P.E."/>
            <person name="Jacobson A.L."/>
            <person name="Kennedy G.G."/>
            <person name="Srinivasan R."/>
            <person name="Hunt B.G."/>
        </authorList>
    </citation>
    <scope>NUCLEOTIDE SEQUENCE</scope>
    <source>
        <strain evidence="3">PL_HMW_Pooled</strain>
    </source>
</reference>
<sequence>MLRGEDTGDAGSGADNNSTQALNSEDTTTSQPVAVAHPGPSNFTPEISQTDAASEINNAVTIGSEESNQSVVSNIPEETSEPLQPQDTNLSQSQRQEETEASTNPSTSQQTSSAIESNPSVTLRPLPPTGSIAILRIRTTEEDANALIRHIANNVVSVTELLQTAQSVPSGQSVPIDLNPSASSTGEARPQLRLRNITPIMERPRANNNNNNNNNRARNNNTNTTNALITVRNQLFYTLFVKAALLYARTFPRHVRRILEFFFLLLALGSLFVLIYIHIAFSRTPTNCLEHIRNDWPRDGILRVEIVRGGVSDDYTVEKSYAKEERLRQERVEDISTVLGLLTRDGLTVFRALPFSYYVWNPISFMIEPSTSEVGEERNTDLTSDSDVPLNVGDNEATTPSNSEGLHMLFENETTQEHSTTGGNDGSELSDSPKLDEKSSKQEIDLEIMDEVQSVQPELLSLNIEGIISDNKTIVDEEAEKSLKSDVEKLVRAVWPEDIYIVEYSLEYGYLRLGAEKRKLLNIPVKIVALDPNKDKCFGDWFLRFILKEFLGYDDVLMASIKNLAETEDNKGYLRNVVTGEHYRFVTMWMAHTSYFAALFVMLVFTVSTSMLLRYSHHQIFVFIIELLQMFEFNVTATFPAAPLLTVILALVGMEAIMSEFFNDTQTAFYIILIVWTADQYDAICSHTMITKRHWLRFFYLYHFTFYAYHYRFNGQYTRLALVTSWLFTQHSMIYFFHHYELPAILQQAQLQNIQLQQVLLRRPLARPAGAAAGAAAAGPGAQQAQQDGQQDGQQVLQEGQPSLRITMARGVATIATLWRRPVPVAVTARAQAPQQEAAAAAAAGQDGEPRAETGSSSASSEQVPQQDDAPSASPSADVPEDTAGEEQVAAAGAPAAPQPEPEPETQLRRRRVDDGQEAREDDREDASVASSSKAGPSVADLGAGTSLATSSHDTSGTEAEAATVSSSDSTL</sequence>
<dbReference type="EMBL" id="JAHWGI010000349">
    <property type="protein sequence ID" value="KAK3914039.1"/>
    <property type="molecule type" value="Genomic_DNA"/>
</dbReference>
<keyword evidence="2" id="KW-0472">Membrane</keyword>
<feature type="region of interest" description="Disordered" evidence="1">
    <location>
        <begin position="372"/>
        <end position="440"/>
    </location>
</feature>
<feature type="compositionally biased region" description="Polar residues" evidence="1">
    <location>
        <begin position="854"/>
        <end position="866"/>
    </location>
</feature>
<dbReference type="InterPro" id="IPR019144">
    <property type="entry name" value="Membralin"/>
</dbReference>
<comment type="caution">
    <text evidence="3">The sequence shown here is derived from an EMBL/GenBank/DDBJ whole genome shotgun (WGS) entry which is preliminary data.</text>
</comment>
<gene>
    <name evidence="3" type="ORF">KUF71_023452</name>
</gene>
<dbReference type="GO" id="GO:0005783">
    <property type="term" value="C:endoplasmic reticulum"/>
    <property type="evidence" value="ECO:0007669"/>
    <property type="project" value="TreeGrafter"/>
</dbReference>
<feature type="compositionally biased region" description="Low complexity" evidence="1">
    <location>
        <begin position="206"/>
        <end position="222"/>
    </location>
</feature>
<feature type="compositionally biased region" description="Basic and acidic residues" evidence="1">
    <location>
        <begin position="906"/>
        <end position="922"/>
    </location>
</feature>
<feature type="compositionally biased region" description="Polar residues" evidence="1">
    <location>
        <begin position="41"/>
        <end position="94"/>
    </location>
</feature>
<feature type="compositionally biased region" description="Low complexity" evidence="1">
    <location>
        <begin position="886"/>
        <end position="896"/>
    </location>
</feature>
<accession>A0AAE1H3E3</accession>
<feature type="compositionally biased region" description="Polar residues" evidence="1">
    <location>
        <begin position="14"/>
        <end position="32"/>
    </location>
</feature>
<keyword evidence="4" id="KW-1185">Reference proteome</keyword>
<feature type="region of interest" description="Disordered" evidence="1">
    <location>
        <begin position="203"/>
        <end position="222"/>
    </location>
</feature>